<evidence type="ECO:0000313" key="2">
    <source>
        <dbReference type="EMBL" id="CRK92528.1"/>
    </source>
</evidence>
<keyword evidence="3" id="KW-1185">Reference proteome</keyword>
<name>A0A1J1HWT0_9DIPT</name>
<dbReference type="Proteomes" id="UP000183832">
    <property type="component" value="Unassembled WGS sequence"/>
</dbReference>
<reference evidence="2 3" key="1">
    <citation type="submission" date="2015-04" db="EMBL/GenBank/DDBJ databases">
        <authorList>
            <person name="Syromyatnikov M.Y."/>
            <person name="Popov V.N."/>
        </authorList>
    </citation>
    <scope>NUCLEOTIDE SEQUENCE [LARGE SCALE GENOMIC DNA]</scope>
</reference>
<protein>
    <submittedName>
        <fullName evidence="2">CLUMA_CG006104, isoform A</fullName>
    </submittedName>
</protein>
<evidence type="ECO:0000313" key="3">
    <source>
        <dbReference type="Proteomes" id="UP000183832"/>
    </source>
</evidence>
<feature type="compositionally biased region" description="Polar residues" evidence="1">
    <location>
        <begin position="38"/>
        <end position="61"/>
    </location>
</feature>
<feature type="compositionally biased region" description="Polar residues" evidence="1">
    <location>
        <begin position="17"/>
        <end position="31"/>
    </location>
</feature>
<feature type="region of interest" description="Disordered" evidence="1">
    <location>
        <begin position="1"/>
        <end position="61"/>
    </location>
</feature>
<accession>A0A1J1HWT0</accession>
<proteinExistence type="predicted"/>
<dbReference type="AlphaFoldDB" id="A0A1J1HWT0"/>
<feature type="compositionally biased region" description="Polar residues" evidence="1">
    <location>
        <begin position="111"/>
        <end position="125"/>
    </location>
</feature>
<gene>
    <name evidence="2" type="ORF">CLUMA_CG006104</name>
</gene>
<feature type="compositionally biased region" description="Pro residues" evidence="1">
    <location>
        <begin position="1"/>
        <end position="12"/>
    </location>
</feature>
<feature type="region of interest" description="Disordered" evidence="1">
    <location>
        <begin position="111"/>
        <end position="173"/>
    </location>
</feature>
<evidence type="ECO:0000256" key="1">
    <source>
        <dbReference type="SAM" id="MobiDB-lite"/>
    </source>
</evidence>
<dbReference type="EMBL" id="CVRI01000030">
    <property type="protein sequence ID" value="CRK92528.1"/>
    <property type="molecule type" value="Genomic_DNA"/>
</dbReference>
<feature type="compositionally biased region" description="Low complexity" evidence="1">
    <location>
        <begin position="132"/>
        <end position="155"/>
    </location>
</feature>
<organism evidence="2 3">
    <name type="scientific">Clunio marinus</name>
    <dbReference type="NCBI Taxonomy" id="568069"/>
    <lineage>
        <taxon>Eukaryota</taxon>
        <taxon>Metazoa</taxon>
        <taxon>Ecdysozoa</taxon>
        <taxon>Arthropoda</taxon>
        <taxon>Hexapoda</taxon>
        <taxon>Insecta</taxon>
        <taxon>Pterygota</taxon>
        <taxon>Neoptera</taxon>
        <taxon>Endopterygota</taxon>
        <taxon>Diptera</taxon>
        <taxon>Nematocera</taxon>
        <taxon>Chironomoidea</taxon>
        <taxon>Chironomidae</taxon>
        <taxon>Clunio</taxon>
    </lineage>
</organism>
<sequence>MSWNHTPPPLSPRRPKVQQSWEGTPTISLYDSSREFFDSSQNMQKTGSPIQNQMIRKSPTSQVKKLNYGKYCLPNPRHQMSDPGSYYSMISAVPNSPNSPASQTFDMELSVTPQHSRTPLKSVGTNRRFYDDTTTTSSDSAPATLVSSSSSSSPPRKYEFGAVSPKLDNPGMH</sequence>